<feature type="coiled-coil region" evidence="1">
    <location>
        <begin position="24"/>
        <end position="58"/>
    </location>
</feature>
<comment type="caution">
    <text evidence="3">The sequence shown here is derived from an EMBL/GenBank/DDBJ whole genome shotgun (WGS) entry which is preliminary data.</text>
</comment>
<dbReference type="RefSeq" id="WP_130391289.1">
    <property type="nucleotide sequence ID" value="NZ_SGXM01000002.1"/>
</dbReference>
<feature type="chain" id="PRO_5020795854" evidence="2">
    <location>
        <begin position="29"/>
        <end position="432"/>
    </location>
</feature>
<keyword evidence="2" id="KW-0732">Signal</keyword>
<dbReference type="EMBL" id="SGXM01000002">
    <property type="protein sequence ID" value="RZT39083.1"/>
    <property type="molecule type" value="Genomic_DNA"/>
</dbReference>
<proteinExistence type="predicted"/>
<reference evidence="3 4" key="1">
    <citation type="journal article" date="2015" name="Stand. Genomic Sci.">
        <title>Genomic Encyclopedia of Bacterial and Archaeal Type Strains, Phase III: the genomes of soil and plant-associated and newly described type strains.</title>
        <authorList>
            <person name="Whitman W.B."/>
            <person name="Woyke T."/>
            <person name="Klenk H.P."/>
            <person name="Zhou Y."/>
            <person name="Lilburn T.G."/>
            <person name="Beck B.J."/>
            <person name="De Vos P."/>
            <person name="Vandamme P."/>
            <person name="Eisen J.A."/>
            <person name="Garrity G."/>
            <person name="Hugenholtz P."/>
            <person name="Kyrpides N.C."/>
        </authorList>
    </citation>
    <scope>NUCLEOTIDE SEQUENCE [LARGE SCALE GENOMIC DNA]</scope>
    <source>
        <strain evidence="3 4">ASC-9842</strain>
    </source>
</reference>
<gene>
    <name evidence="3" type="ORF">EV147_2277</name>
</gene>
<evidence type="ECO:0000256" key="2">
    <source>
        <dbReference type="SAM" id="SignalP"/>
    </source>
</evidence>
<keyword evidence="1" id="KW-0175">Coiled coil</keyword>
<dbReference type="Proteomes" id="UP000291078">
    <property type="component" value="Unassembled WGS sequence"/>
</dbReference>
<protein>
    <submittedName>
        <fullName evidence="3">Uncharacterized protein</fullName>
    </submittedName>
</protein>
<evidence type="ECO:0000313" key="3">
    <source>
        <dbReference type="EMBL" id="RZT39083.1"/>
    </source>
</evidence>
<evidence type="ECO:0000256" key="1">
    <source>
        <dbReference type="SAM" id="Coils"/>
    </source>
</evidence>
<accession>A0A4Q7RYZ8</accession>
<evidence type="ECO:0000313" key="4">
    <source>
        <dbReference type="Proteomes" id="UP000291078"/>
    </source>
</evidence>
<keyword evidence="4" id="KW-1185">Reference proteome</keyword>
<sequence length="432" mass="46663">MKRVDTKALSTRSVVALAILVASQAALADTAADLAQEKARLQLENLDLQNRYDQLKIISDTQKLSSDLSRAGTVSNVSFPPLLATQKASWAAAADAAACLCNSEPFRRYRHDAGSQTQWVSTIESPLDAADKAALLDSYVTSLIDSVKKSISTLTPKKPRETADGDLHPFAFPLAALGAIATAQAVISFSVQIAKMFRSDYGISTTPAVVPKEAILQSECNFEILSIDTLRDNKVRLAQIKRVKAAVSELRAKLDDLSAALAPYSDNKNPPSYVVASKQVLQDGSAAYAAISKPDALIAMANGLAIRDIFSPDLDYSSQSPTANQKSENIENALASASRPNNVLITASLSAETVNLQKEHWWSTPMTFATGRMDLQIWNSAGKVELYGTATKSTETQKLRPEELSRDTDGVLIFDQRRSGQHNNSSCTVTVR</sequence>
<organism evidence="3 4">
    <name type="scientific">Cupriavidus agavae</name>
    <dbReference type="NCBI Taxonomy" id="1001822"/>
    <lineage>
        <taxon>Bacteria</taxon>
        <taxon>Pseudomonadati</taxon>
        <taxon>Pseudomonadota</taxon>
        <taxon>Betaproteobacteria</taxon>
        <taxon>Burkholderiales</taxon>
        <taxon>Burkholderiaceae</taxon>
        <taxon>Cupriavidus</taxon>
    </lineage>
</organism>
<dbReference type="AlphaFoldDB" id="A0A4Q7RYZ8"/>
<feature type="signal peptide" evidence="2">
    <location>
        <begin position="1"/>
        <end position="28"/>
    </location>
</feature>
<name>A0A4Q7RYZ8_9BURK</name>